<gene>
    <name evidence="2" type="ORF">B0T18DRAFT_391809</name>
</gene>
<sequence>MASSAANKILDLEPVDLHDTLQFAELQRQRVLCGWSHSTSVIESWRADNDDKTQAMFWVVPVSLSEIPAPRRYAGHIAMSKKTYDENDVDDVLPELKVMDLGTLFILPEHRGRGLARAAVRMLEGMAKDKPYGWAGCKVMTLNTLARRLLGEELPAKGRSNEDWYNRMGYVKWKEAPLYPAWNEDGSEFKFDASFMWKVDDTIAVDENVAGLCDEIKALGRVLESISSASTSAPRPVLAEIDPDGSLWAVVIATLGGIDNTLAKLSQLPKEVKKSDGAFSRGFLRKPTKQIKFGFRSKDIATCKDRVQSYNTAMTSALQMINVCLMIHNNSSQDAVFNVLDGLKSQIGRVEIALHQGTQSNFGLTGSSQNADGNQITRNLRQLVRVAESFHSHVSTITKEGRSSTVWGGSVLGDTLTRERFSSGITTPSTVVDPSHHPDSDDDIDEALLKRLRELAVESRQQGDYARAENFYRKVINRSESSESNYNPQDLAQDRIDLAYACLRQRKWADAETIILPIAMERTLADIAVFVGLHTLALAHMHSSEFAKADQCCKRALWGKRKTLEENPPCWETLALLSRICEARGETEEAEAHRTFIPAS</sequence>
<keyword evidence="3" id="KW-1185">Reference proteome</keyword>
<comment type="caution">
    <text evidence="2">The sequence shown here is derived from an EMBL/GenBank/DDBJ whole genome shotgun (WGS) entry which is preliminary data.</text>
</comment>
<dbReference type="SUPFAM" id="SSF48452">
    <property type="entry name" value="TPR-like"/>
    <property type="match status" value="1"/>
</dbReference>
<dbReference type="InterPro" id="IPR000182">
    <property type="entry name" value="GNAT_dom"/>
</dbReference>
<accession>A0AA40EP70</accession>
<proteinExistence type="predicted"/>
<name>A0AA40EP70_9PEZI</name>
<dbReference type="Proteomes" id="UP001172155">
    <property type="component" value="Unassembled WGS sequence"/>
</dbReference>
<dbReference type="AlphaFoldDB" id="A0AA40EP70"/>
<dbReference type="GO" id="GO:0016747">
    <property type="term" value="F:acyltransferase activity, transferring groups other than amino-acyl groups"/>
    <property type="evidence" value="ECO:0007669"/>
    <property type="project" value="InterPro"/>
</dbReference>
<organism evidence="2 3">
    <name type="scientific">Schizothecium vesticola</name>
    <dbReference type="NCBI Taxonomy" id="314040"/>
    <lineage>
        <taxon>Eukaryota</taxon>
        <taxon>Fungi</taxon>
        <taxon>Dikarya</taxon>
        <taxon>Ascomycota</taxon>
        <taxon>Pezizomycotina</taxon>
        <taxon>Sordariomycetes</taxon>
        <taxon>Sordariomycetidae</taxon>
        <taxon>Sordariales</taxon>
        <taxon>Schizotheciaceae</taxon>
        <taxon>Schizothecium</taxon>
    </lineage>
</organism>
<evidence type="ECO:0000313" key="2">
    <source>
        <dbReference type="EMBL" id="KAK0742931.1"/>
    </source>
</evidence>
<dbReference type="Gene3D" id="1.25.40.10">
    <property type="entry name" value="Tetratricopeptide repeat domain"/>
    <property type="match status" value="1"/>
</dbReference>
<protein>
    <recommendedName>
        <fullName evidence="1">N-acetyltransferase domain-containing protein</fullName>
    </recommendedName>
</protein>
<evidence type="ECO:0000313" key="3">
    <source>
        <dbReference type="Proteomes" id="UP001172155"/>
    </source>
</evidence>
<feature type="domain" description="N-acetyltransferase" evidence="1">
    <location>
        <begin position="10"/>
        <end position="177"/>
    </location>
</feature>
<dbReference type="Gene3D" id="3.40.630.30">
    <property type="match status" value="1"/>
</dbReference>
<dbReference type="InterPro" id="IPR011990">
    <property type="entry name" value="TPR-like_helical_dom_sf"/>
</dbReference>
<evidence type="ECO:0000259" key="1">
    <source>
        <dbReference type="PROSITE" id="PS51186"/>
    </source>
</evidence>
<reference evidence="2" key="1">
    <citation type="submission" date="2023-06" db="EMBL/GenBank/DDBJ databases">
        <title>Genome-scale phylogeny and comparative genomics of the fungal order Sordariales.</title>
        <authorList>
            <consortium name="Lawrence Berkeley National Laboratory"/>
            <person name="Hensen N."/>
            <person name="Bonometti L."/>
            <person name="Westerberg I."/>
            <person name="Brannstrom I.O."/>
            <person name="Guillou S."/>
            <person name="Cros-Aarteil S."/>
            <person name="Calhoun S."/>
            <person name="Haridas S."/>
            <person name="Kuo A."/>
            <person name="Mondo S."/>
            <person name="Pangilinan J."/>
            <person name="Riley R."/>
            <person name="LaButti K."/>
            <person name="Andreopoulos B."/>
            <person name="Lipzen A."/>
            <person name="Chen C."/>
            <person name="Yanf M."/>
            <person name="Daum C."/>
            <person name="Ng V."/>
            <person name="Clum A."/>
            <person name="Steindorff A."/>
            <person name="Ohm R."/>
            <person name="Martin F."/>
            <person name="Silar P."/>
            <person name="Natvig D."/>
            <person name="Lalanne C."/>
            <person name="Gautier V."/>
            <person name="Ament-velasquez S.L."/>
            <person name="Kruys A."/>
            <person name="Hutchinson M.I."/>
            <person name="Powell A.J."/>
            <person name="Barry K."/>
            <person name="Miller A.N."/>
            <person name="Grigoriev I.V."/>
            <person name="Debuchy R."/>
            <person name="Gladieux P."/>
            <person name="Thoren M.H."/>
            <person name="Johannesson H."/>
        </authorList>
    </citation>
    <scope>NUCLEOTIDE SEQUENCE</scope>
    <source>
        <strain evidence="2">SMH3187-1</strain>
    </source>
</reference>
<dbReference type="Pfam" id="PF00583">
    <property type="entry name" value="Acetyltransf_1"/>
    <property type="match status" value="1"/>
</dbReference>
<dbReference type="PROSITE" id="PS51186">
    <property type="entry name" value="GNAT"/>
    <property type="match status" value="1"/>
</dbReference>
<dbReference type="InterPro" id="IPR016181">
    <property type="entry name" value="Acyl_CoA_acyltransferase"/>
</dbReference>
<dbReference type="SUPFAM" id="SSF55729">
    <property type="entry name" value="Acyl-CoA N-acyltransferases (Nat)"/>
    <property type="match status" value="1"/>
</dbReference>
<dbReference type="EMBL" id="JAUKUD010000005">
    <property type="protein sequence ID" value="KAK0742931.1"/>
    <property type="molecule type" value="Genomic_DNA"/>
</dbReference>
<dbReference type="CDD" id="cd04301">
    <property type="entry name" value="NAT_SF"/>
    <property type="match status" value="1"/>
</dbReference>